<evidence type="ECO:0000313" key="1">
    <source>
        <dbReference type="EMBL" id="VVV40589.1"/>
    </source>
</evidence>
<dbReference type="Gramene" id="NC1G0105310.1">
    <property type="protein sequence ID" value="NC1G0105310.1:cds"/>
    <property type="gene ID" value="NC1G0105310"/>
</dbReference>
<protein>
    <submittedName>
        <fullName evidence="1">Uncharacterized protein</fullName>
    </submittedName>
</protein>
<reference evidence="1" key="1">
    <citation type="submission" date="2019-09" db="EMBL/GenBank/DDBJ databases">
        <authorList>
            <person name="Zhang L."/>
        </authorList>
    </citation>
    <scope>NUCLEOTIDE SEQUENCE</scope>
</reference>
<dbReference type="EMBL" id="LR721774">
    <property type="protein sequence ID" value="VVV40589.1"/>
    <property type="molecule type" value="Genomic_DNA"/>
</dbReference>
<sequence length="343" mass="36978">MEASISGFYAKLRRGMEDLEESIASKGRGCGGGVGGGEDDDDDCFMSARWVNEALGLLRSLHGELVRLVQSLRLPAGDKWLDDYMDESAKLWSACHVLKSAASGLEGYQAAVEAALPLMTDGRWWSSASAPALCRQVMRSISGCRREAVSLEEDNKALVDARIGDLVRFEGRRVGSAGKFNGFRGVLFAMSNASSLLLILLLWGLAHYSPPSGSGASMGGCSSPEEEEEGCCLCFGSGLHRRAAAEIERIGGGGGARPPAILLYELRRSQAVMDDIWALLDLRAQGKADTAVSAVSEKVETLRECFGSFKAGLEAVVAQLDDFFDEIVEGRKKLLDICTRRQR</sequence>
<dbReference type="OMA" id="AQGMLLH"/>
<dbReference type="OrthoDB" id="691840at2759"/>
<proteinExistence type="predicted"/>
<organism evidence="1">
    <name type="scientific">Nymphaea colorata</name>
    <name type="common">pocket water lily</name>
    <dbReference type="NCBI Taxonomy" id="210225"/>
    <lineage>
        <taxon>Eukaryota</taxon>
        <taxon>Viridiplantae</taxon>
        <taxon>Streptophyta</taxon>
        <taxon>Embryophyta</taxon>
        <taxon>Tracheophyta</taxon>
        <taxon>Spermatophyta</taxon>
        <taxon>Magnoliopsida</taxon>
        <taxon>Nymphaeales</taxon>
        <taxon>Nymphaeaceae</taxon>
        <taxon>Nymphaea</taxon>
    </lineage>
</organism>
<gene>
    <name evidence="1" type="ORF">NYM_LOCUS992</name>
</gene>
<dbReference type="PANTHER" id="PTHR31509">
    <property type="entry name" value="BPS1-LIKE PROTEIN"/>
    <property type="match status" value="1"/>
</dbReference>
<accession>A0A5K0VIA5</accession>
<dbReference type="AlphaFoldDB" id="A0A5K0VIA5"/>
<name>A0A5K0VIA5_9MAGN</name>